<evidence type="ECO:0000256" key="4">
    <source>
        <dbReference type="ARBA" id="ARBA00022723"/>
    </source>
</evidence>
<dbReference type="RefSeq" id="WP_243478746.1">
    <property type="nucleotide sequence ID" value="NZ_CP063982.1"/>
</dbReference>
<evidence type="ECO:0000256" key="7">
    <source>
        <dbReference type="SAM" id="Coils"/>
    </source>
</evidence>
<name>A0ABY4AJ73_9BURK</name>
<dbReference type="InterPro" id="IPR006128">
    <property type="entry name" value="Lipoprotein_PsaA-like"/>
</dbReference>
<dbReference type="Gene3D" id="3.40.50.1980">
    <property type="entry name" value="Nitrogenase molybdenum iron protein domain"/>
    <property type="match status" value="2"/>
</dbReference>
<feature type="compositionally biased region" description="Basic and acidic residues" evidence="8">
    <location>
        <begin position="121"/>
        <end position="130"/>
    </location>
</feature>
<dbReference type="PANTHER" id="PTHR42953:SF1">
    <property type="entry name" value="METAL-BINDING PROTEIN HI_0362-RELATED"/>
    <property type="match status" value="1"/>
</dbReference>
<feature type="signal peptide" evidence="9">
    <location>
        <begin position="1"/>
        <end position="27"/>
    </location>
</feature>
<evidence type="ECO:0000256" key="2">
    <source>
        <dbReference type="ARBA" id="ARBA00011028"/>
    </source>
</evidence>
<feature type="chain" id="PRO_5046328828" evidence="9">
    <location>
        <begin position="28"/>
        <end position="333"/>
    </location>
</feature>
<evidence type="ECO:0000313" key="11">
    <source>
        <dbReference type="Proteomes" id="UP000831607"/>
    </source>
</evidence>
<reference evidence="10 11" key="1">
    <citation type="submission" date="2020-11" db="EMBL/GenBank/DDBJ databases">
        <title>Algicoccus daihaiensis sp.nov., isolated from Daihai Lake in Inner Mongolia.</title>
        <authorList>
            <person name="Kai J."/>
        </authorList>
    </citation>
    <scope>NUCLEOTIDE SEQUENCE [LARGE SCALE GENOMIC DNA]</scope>
    <source>
        <strain evidence="11">f23</strain>
    </source>
</reference>
<comment type="similarity">
    <text evidence="2 6">Belongs to the bacterial solute-binding protein 9 family.</text>
</comment>
<dbReference type="InterPro" id="IPR006127">
    <property type="entry name" value="ZnuA-like"/>
</dbReference>
<evidence type="ECO:0000256" key="5">
    <source>
        <dbReference type="ARBA" id="ARBA00022729"/>
    </source>
</evidence>
<feature type="region of interest" description="Disordered" evidence="8">
    <location>
        <begin position="121"/>
        <end position="161"/>
    </location>
</feature>
<gene>
    <name evidence="10" type="ORF">DHf2319_13085</name>
</gene>
<comment type="subcellular location">
    <subcellularLocation>
        <location evidence="1">Cell envelope</location>
    </subcellularLocation>
</comment>
<dbReference type="InterPro" id="IPR050492">
    <property type="entry name" value="Bact_metal-bind_prot9"/>
</dbReference>
<dbReference type="EMBL" id="CP063982">
    <property type="protein sequence ID" value="UOD50341.1"/>
    <property type="molecule type" value="Genomic_DNA"/>
</dbReference>
<evidence type="ECO:0000256" key="6">
    <source>
        <dbReference type="RuleBase" id="RU003512"/>
    </source>
</evidence>
<evidence type="ECO:0000256" key="9">
    <source>
        <dbReference type="SAM" id="SignalP"/>
    </source>
</evidence>
<dbReference type="InterPro" id="IPR006129">
    <property type="entry name" value="AdhesinB"/>
</dbReference>
<keyword evidence="4" id="KW-0479">Metal-binding</keyword>
<dbReference type="PRINTS" id="PR00690">
    <property type="entry name" value="ADHESNFAMILY"/>
</dbReference>
<accession>A0ABY4AJ73</accession>
<evidence type="ECO:0000256" key="3">
    <source>
        <dbReference type="ARBA" id="ARBA00022448"/>
    </source>
</evidence>
<feature type="coiled-coil region" evidence="7">
    <location>
        <begin position="190"/>
        <end position="217"/>
    </location>
</feature>
<proteinExistence type="inferred from homology"/>
<dbReference type="Proteomes" id="UP000831607">
    <property type="component" value="Chromosome"/>
</dbReference>
<evidence type="ECO:0000313" key="10">
    <source>
        <dbReference type="EMBL" id="UOD50341.1"/>
    </source>
</evidence>
<dbReference type="SUPFAM" id="SSF53807">
    <property type="entry name" value="Helical backbone' metal receptor"/>
    <property type="match status" value="1"/>
</dbReference>
<keyword evidence="11" id="KW-1185">Reference proteome</keyword>
<dbReference type="Pfam" id="PF01297">
    <property type="entry name" value="ZnuA"/>
    <property type="match status" value="1"/>
</dbReference>
<dbReference type="PANTHER" id="PTHR42953">
    <property type="entry name" value="HIGH-AFFINITY ZINC UPTAKE SYSTEM PROTEIN ZNUA-RELATED"/>
    <property type="match status" value="1"/>
</dbReference>
<keyword evidence="3 6" id="KW-0813">Transport</keyword>
<keyword evidence="7" id="KW-0175">Coiled coil</keyword>
<dbReference type="PRINTS" id="PR00691">
    <property type="entry name" value="ADHESINB"/>
</dbReference>
<organism evidence="10 11">
    <name type="scientific">Orrella daihaiensis</name>
    <dbReference type="NCBI Taxonomy" id="2782176"/>
    <lineage>
        <taxon>Bacteria</taxon>
        <taxon>Pseudomonadati</taxon>
        <taxon>Pseudomonadota</taxon>
        <taxon>Betaproteobacteria</taxon>
        <taxon>Burkholderiales</taxon>
        <taxon>Alcaligenaceae</taxon>
        <taxon>Orrella</taxon>
    </lineage>
</organism>
<feature type="compositionally biased region" description="Basic residues" evidence="8">
    <location>
        <begin position="131"/>
        <end position="154"/>
    </location>
</feature>
<evidence type="ECO:0000256" key="1">
    <source>
        <dbReference type="ARBA" id="ARBA00004196"/>
    </source>
</evidence>
<evidence type="ECO:0000256" key="8">
    <source>
        <dbReference type="SAM" id="MobiDB-lite"/>
    </source>
</evidence>
<protein>
    <submittedName>
        <fullName evidence="10">Zinc ABC transporter substrate-binding protein</fullName>
    </submittedName>
</protein>
<sequence length="333" mass="36731">MRVRLIKFLSSVAACSVVAVMPASALAANSEPVKVVATFSILADMVHQVGGENVIVTSLVGPDEDAHVFDPSPADAKALAQADVVVINGLGFEGWIDRLIKSSGFKGKLVVATEGIKPIEISEAKDDGHDHGKHSHDKHDKHDKHKHADHKHDHHDHGDFDPHAWQDLSNAKIYVKNIRDALLQVAPSAATDINLRADRYVAEIDALNQQIRNRLAEIPAQDRRVIASHGAFEYFAQAYDIKFFSLQGWTTEREPSAADVARLIREIKHDKVRALFVENMADPRLMNRISEETGVRVGGELYSDALSAPGTVADTYLKMFAYNADLIWSTLQQ</sequence>
<keyword evidence="5 9" id="KW-0732">Signal</keyword>